<comment type="caution">
    <text evidence="2">The sequence shown here is derived from an EMBL/GenBank/DDBJ whole genome shotgun (WGS) entry which is preliminary data.</text>
</comment>
<organism evidence="2 3">
    <name type="scientific">Collybiopsis confluens</name>
    <dbReference type="NCBI Taxonomy" id="2823264"/>
    <lineage>
        <taxon>Eukaryota</taxon>
        <taxon>Fungi</taxon>
        <taxon>Dikarya</taxon>
        <taxon>Basidiomycota</taxon>
        <taxon>Agaricomycotina</taxon>
        <taxon>Agaricomycetes</taxon>
        <taxon>Agaricomycetidae</taxon>
        <taxon>Agaricales</taxon>
        <taxon>Marasmiineae</taxon>
        <taxon>Omphalotaceae</taxon>
        <taxon>Collybiopsis</taxon>
    </lineage>
</organism>
<dbReference type="Proteomes" id="UP000518752">
    <property type="component" value="Unassembled WGS sequence"/>
</dbReference>
<keyword evidence="3" id="KW-1185">Reference proteome</keyword>
<evidence type="ECO:0000256" key="1">
    <source>
        <dbReference type="SAM" id="MobiDB-lite"/>
    </source>
</evidence>
<evidence type="ECO:0000313" key="3">
    <source>
        <dbReference type="Proteomes" id="UP000518752"/>
    </source>
</evidence>
<proteinExistence type="predicted"/>
<dbReference type="EMBL" id="JAACJN010000315">
    <property type="protein sequence ID" value="KAF5348752.1"/>
    <property type="molecule type" value="Genomic_DNA"/>
</dbReference>
<feature type="compositionally biased region" description="Acidic residues" evidence="1">
    <location>
        <begin position="439"/>
        <end position="457"/>
    </location>
</feature>
<accession>A0A8H5CVK2</accession>
<gene>
    <name evidence="2" type="ORF">D9757_014136</name>
</gene>
<protein>
    <submittedName>
        <fullName evidence="2">Uncharacterized protein</fullName>
    </submittedName>
</protein>
<dbReference type="AlphaFoldDB" id="A0A8H5CVK2"/>
<name>A0A8H5CVK2_9AGAR</name>
<dbReference type="OrthoDB" id="3056461at2759"/>
<feature type="region of interest" description="Disordered" evidence="1">
    <location>
        <begin position="1"/>
        <end position="59"/>
    </location>
</feature>
<evidence type="ECO:0000313" key="2">
    <source>
        <dbReference type="EMBL" id="KAF5348752.1"/>
    </source>
</evidence>
<feature type="region of interest" description="Disordered" evidence="1">
    <location>
        <begin position="427"/>
        <end position="457"/>
    </location>
</feature>
<sequence>MPLPDVNMGNAEQQSAPSSPRKRQRRQTQSTELPRSKKARTSTATQQVKKAKGRKGWSIPLKDVPTKARSLQRALHLHICILWRLFSQHDVPPPVGGSLLNDFQQRFQTSDHVQSFVDGLVSAVNPASQAAVAAASSVQQAAHQGTSQIAKETKRVEEAHLLAMFGAVARAGLPRWAPDVFGTPESMYNATHGLLALSTFKNVAASFGYTFLAVDLSYLQNHTFLTKLYRSFVFGHMAEKARQEGKAPGRVARDVELMNIYRRRDHLRETRVKQLKDDGFSKAVVHLAEENEAHSDDELDPNSPPNEERYLIWIKEGRAPHVTELFRFIDISTNQVRAIPAESIGPSKIPRFPVHVPLDYFEPEFYNSMSVQERLSYMNNGVALPKPEHCQRWADVLNWKNLSKKEFMEKFGNNTLAQYAVPTEAELEQLWAHDNDKNSDEDEDGDGGEDESEDENE</sequence>
<reference evidence="2 3" key="1">
    <citation type="journal article" date="2020" name="ISME J.">
        <title>Uncovering the hidden diversity of litter-decomposition mechanisms in mushroom-forming fungi.</title>
        <authorList>
            <person name="Floudas D."/>
            <person name="Bentzer J."/>
            <person name="Ahren D."/>
            <person name="Johansson T."/>
            <person name="Persson P."/>
            <person name="Tunlid A."/>
        </authorList>
    </citation>
    <scope>NUCLEOTIDE SEQUENCE [LARGE SCALE GENOMIC DNA]</scope>
    <source>
        <strain evidence="2 3">CBS 406.79</strain>
    </source>
</reference>